<evidence type="ECO:0000259" key="8">
    <source>
        <dbReference type="PROSITE" id="PS51767"/>
    </source>
</evidence>
<keyword evidence="6" id="KW-0472">Membrane</keyword>
<comment type="similarity">
    <text evidence="1">Belongs to the peptidase A1 family.</text>
</comment>
<feature type="domain" description="Peptidase A1" evidence="8">
    <location>
        <begin position="101"/>
        <end position="447"/>
    </location>
</feature>
<evidence type="ECO:0000256" key="4">
    <source>
        <dbReference type="ARBA" id="ARBA00022801"/>
    </source>
</evidence>
<dbReference type="GO" id="GO:0004190">
    <property type="term" value="F:aspartic-type endopeptidase activity"/>
    <property type="evidence" value="ECO:0007669"/>
    <property type="project" value="UniProtKB-KW"/>
</dbReference>
<feature type="chain" id="PRO_5031304881" description="Peptidase A1 domain-containing protein" evidence="7">
    <location>
        <begin position="23"/>
        <end position="560"/>
    </location>
</feature>
<keyword evidence="3" id="KW-0064">Aspartyl protease</keyword>
<dbReference type="Gene3D" id="2.40.70.10">
    <property type="entry name" value="Acid Proteases"/>
    <property type="match status" value="1"/>
</dbReference>
<organism evidence="9">
    <name type="scientific">Favella ehrenbergii</name>
    <dbReference type="NCBI Taxonomy" id="182087"/>
    <lineage>
        <taxon>Eukaryota</taxon>
        <taxon>Sar</taxon>
        <taxon>Alveolata</taxon>
        <taxon>Ciliophora</taxon>
        <taxon>Intramacronucleata</taxon>
        <taxon>Spirotrichea</taxon>
        <taxon>Choreotrichia</taxon>
        <taxon>Tintinnida</taxon>
        <taxon>Xystonellidae</taxon>
        <taxon>Favella</taxon>
    </lineage>
</organism>
<evidence type="ECO:0000256" key="7">
    <source>
        <dbReference type="SAM" id="SignalP"/>
    </source>
</evidence>
<evidence type="ECO:0000256" key="5">
    <source>
        <dbReference type="SAM" id="MobiDB-lite"/>
    </source>
</evidence>
<keyword evidence="6" id="KW-0812">Transmembrane</keyword>
<dbReference type="PANTHER" id="PTHR47966">
    <property type="entry name" value="BETA-SITE APP-CLEAVING ENZYME, ISOFORM A-RELATED"/>
    <property type="match status" value="1"/>
</dbReference>
<dbReference type="Pfam" id="PF00026">
    <property type="entry name" value="Asp"/>
    <property type="match status" value="1"/>
</dbReference>
<feature type="region of interest" description="Disordered" evidence="5">
    <location>
        <begin position="452"/>
        <end position="471"/>
    </location>
</feature>
<dbReference type="GO" id="GO:0006508">
    <property type="term" value="P:proteolysis"/>
    <property type="evidence" value="ECO:0007669"/>
    <property type="project" value="UniProtKB-KW"/>
</dbReference>
<reference evidence="9" key="1">
    <citation type="submission" date="2021-01" db="EMBL/GenBank/DDBJ databases">
        <authorList>
            <person name="Corre E."/>
            <person name="Pelletier E."/>
            <person name="Niang G."/>
            <person name="Scheremetjew M."/>
            <person name="Finn R."/>
            <person name="Kale V."/>
            <person name="Holt S."/>
            <person name="Cochrane G."/>
            <person name="Meng A."/>
            <person name="Brown T."/>
            <person name="Cohen L."/>
        </authorList>
    </citation>
    <scope>NUCLEOTIDE SEQUENCE</scope>
    <source>
        <strain evidence="9">Fehren 1</strain>
    </source>
</reference>
<accession>A0A7S3MQ52</accession>
<protein>
    <recommendedName>
        <fullName evidence="8">Peptidase A1 domain-containing protein</fullName>
    </recommendedName>
</protein>
<feature type="region of interest" description="Disordered" evidence="5">
    <location>
        <begin position="523"/>
        <end position="548"/>
    </location>
</feature>
<dbReference type="InterPro" id="IPR034164">
    <property type="entry name" value="Pepsin-like_dom"/>
</dbReference>
<keyword evidence="6" id="KW-1133">Transmembrane helix</keyword>
<dbReference type="EMBL" id="HBIE01031058">
    <property type="protein sequence ID" value="CAE0314384.1"/>
    <property type="molecule type" value="Transcribed_RNA"/>
</dbReference>
<feature type="signal peptide" evidence="7">
    <location>
        <begin position="1"/>
        <end position="22"/>
    </location>
</feature>
<dbReference type="InterPro" id="IPR033121">
    <property type="entry name" value="PEPTIDASE_A1"/>
</dbReference>
<dbReference type="AlphaFoldDB" id="A0A7S3MQ52"/>
<dbReference type="InterPro" id="IPR001461">
    <property type="entry name" value="Aspartic_peptidase_A1"/>
</dbReference>
<keyword evidence="7" id="KW-0732">Signal</keyword>
<name>A0A7S3MQ52_9SPIT</name>
<keyword evidence="2" id="KW-0645">Protease</keyword>
<proteinExistence type="inferred from homology"/>
<dbReference type="PANTHER" id="PTHR47966:SF51">
    <property type="entry name" value="BETA-SITE APP-CLEAVING ENZYME, ISOFORM A-RELATED"/>
    <property type="match status" value="1"/>
</dbReference>
<sequence length="560" mass="63043">MKVSTALCLLFGTASVSKLGMAAEIVEQFSEKHENEGYFDALLETVNEDGRHEHVTSVFEQRRQWKEARANGDEDHPILKAAGDNNEYIDAFLDLIWDWNHIINVRLHKATKTSRLIPTTGMSDMMLMHDQCDKCWSMHGAKWAPDAHLAKKHGGEGAPMVKKYIEYFYMMKLRDVEVEGFYYIVDACLRAKTEACAQDLVVFAIMTAKPWFHTLGEGYFGLAPGRGYENNQESSLLYQIYNQGMISSKVFGVHTHMFNSTEDPSQIRFGGFNKDLFMEGHDMLHVETRAKSSWEIKFNSAGFYTEEVWKGWHALIDPGYPFIALPKQAFEMFKNDLKKAYPDAPVTCSDDEWCYFVSKCSKIIDGMPDLQFTFPTTTGESATYRVPAASFLFDDRDTRTKLDTCHLGVVRQRFSDLDHFVLGSSFMENFYVVFDGKDTNVNRIGLSANPATVSSETKAPSANPEDPSSRGASGSAASLVVGIIATVVFAVFIAAVTTCICIRKRKQDKLQKAKTYFDSLKTEEEGEQIESEASRTDDNPNHFLKSTSETANEKLVGDLL</sequence>
<keyword evidence="4" id="KW-0378">Hydrolase</keyword>
<dbReference type="PROSITE" id="PS51767">
    <property type="entry name" value="PEPTIDASE_A1"/>
    <property type="match status" value="1"/>
</dbReference>
<dbReference type="SUPFAM" id="SSF50630">
    <property type="entry name" value="Acid proteases"/>
    <property type="match status" value="1"/>
</dbReference>
<evidence type="ECO:0000256" key="2">
    <source>
        <dbReference type="ARBA" id="ARBA00022670"/>
    </source>
</evidence>
<dbReference type="InterPro" id="IPR021109">
    <property type="entry name" value="Peptidase_aspartic_dom_sf"/>
</dbReference>
<evidence type="ECO:0000256" key="3">
    <source>
        <dbReference type="ARBA" id="ARBA00022750"/>
    </source>
</evidence>
<gene>
    <name evidence="9" type="ORF">FEHR0123_LOCUS9310</name>
</gene>
<dbReference type="CDD" id="cd05471">
    <property type="entry name" value="pepsin_like"/>
    <property type="match status" value="1"/>
</dbReference>
<evidence type="ECO:0000256" key="1">
    <source>
        <dbReference type="ARBA" id="ARBA00007447"/>
    </source>
</evidence>
<evidence type="ECO:0000313" key="9">
    <source>
        <dbReference type="EMBL" id="CAE0314384.1"/>
    </source>
</evidence>
<feature type="transmembrane region" description="Helical" evidence="6">
    <location>
        <begin position="476"/>
        <end position="502"/>
    </location>
</feature>
<evidence type="ECO:0000256" key="6">
    <source>
        <dbReference type="SAM" id="Phobius"/>
    </source>
</evidence>